<dbReference type="EMBL" id="KK110657">
    <property type="protein sequence ID" value="EZA46550.1"/>
    <property type="molecule type" value="Genomic_DNA"/>
</dbReference>
<protein>
    <submittedName>
        <fullName evidence="2">Uncharacterized protein</fullName>
    </submittedName>
</protein>
<dbReference type="Proteomes" id="UP000053097">
    <property type="component" value="Unassembled WGS sequence"/>
</dbReference>
<evidence type="ECO:0000313" key="2">
    <source>
        <dbReference type="EMBL" id="EZA46550.1"/>
    </source>
</evidence>
<evidence type="ECO:0000256" key="1">
    <source>
        <dbReference type="SAM" id="MobiDB-lite"/>
    </source>
</evidence>
<name>A0A026VSC6_OOCBI</name>
<dbReference type="AlphaFoldDB" id="A0A026VSC6"/>
<gene>
    <name evidence="2" type="ORF">X777_00044</name>
</gene>
<evidence type="ECO:0000313" key="3">
    <source>
        <dbReference type="Proteomes" id="UP000053097"/>
    </source>
</evidence>
<organism evidence="2 3">
    <name type="scientific">Ooceraea biroi</name>
    <name type="common">Clonal raider ant</name>
    <name type="synonym">Cerapachys biroi</name>
    <dbReference type="NCBI Taxonomy" id="2015173"/>
    <lineage>
        <taxon>Eukaryota</taxon>
        <taxon>Metazoa</taxon>
        <taxon>Ecdysozoa</taxon>
        <taxon>Arthropoda</taxon>
        <taxon>Hexapoda</taxon>
        <taxon>Insecta</taxon>
        <taxon>Pterygota</taxon>
        <taxon>Neoptera</taxon>
        <taxon>Endopterygota</taxon>
        <taxon>Hymenoptera</taxon>
        <taxon>Apocrita</taxon>
        <taxon>Aculeata</taxon>
        <taxon>Formicoidea</taxon>
        <taxon>Formicidae</taxon>
        <taxon>Dorylinae</taxon>
        <taxon>Ooceraea</taxon>
    </lineage>
</organism>
<reference evidence="2 3" key="1">
    <citation type="journal article" date="2014" name="Curr. Biol.">
        <title>The genome of the clonal raider ant Cerapachys biroi.</title>
        <authorList>
            <person name="Oxley P.R."/>
            <person name="Ji L."/>
            <person name="Fetter-Pruneda I."/>
            <person name="McKenzie S.K."/>
            <person name="Li C."/>
            <person name="Hu H."/>
            <person name="Zhang G."/>
            <person name="Kronauer D.J."/>
        </authorList>
    </citation>
    <scope>NUCLEOTIDE SEQUENCE [LARGE SCALE GENOMIC DNA]</scope>
</reference>
<keyword evidence="3" id="KW-1185">Reference proteome</keyword>
<feature type="compositionally biased region" description="Basic and acidic residues" evidence="1">
    <location>
        <begin position="62"/>
        <end position="76"/>
    </location>
</feature>
<accession>A0A026VSC6</accession>
<sequence length="94" mass="10896">MVKILGSLTSKFSMFQTVWDSVDPDRQNLTSLQERLIKEESKLNTESEVETALYTGKTKNSKNHDTIGQRRQETKSNKKGRTVFQVQEERSFRA</sequence>
<feature type="region of interest" description="Disordered" evidence="1">
    <location>
        <begin position="48"/>
        <end position="94"/>
    </location>
</feature>
<proteinExistence type="predicted"/>